<evidence type="ECO:0000313" key="2">
    <source>
        <dbReference type="Proteomes" id="UP000027936"/>
    </source>
</evidence>
<protein>
    <submittedName>
        <fullName evidence="1">Uncharacterized protein</fullName>
    </submittedName>
</protein>
<dbReference type="PATRIC" id="fig|1348973.3.peg.3727"/>
<gene>
    <name evidence="1" type="ORF">M670_03843</name>
</gene>
<sequence length="78" mass="9045">MISVEDVSRVLNHFNIAFTESAVLGYLQREVLRKAPRIDKGYHSRFSKYNFSVDRESLVKFLIERGETEKEINSVLPA</sequence>
<comment type="caution">
    <text evidence="1">The sequence shown here is derived from an EMBL/GenBank/DDBJ whole genome shotgun (WGS) entry which is preliminary data.</text>
</comment>
<name>A0A072NGT9_SCHAZ</name>
<dbReference type="EMBL" id="JJRY01000020">
    <property type="protein sequence ID" value="KEF36929.1"/>
    <property type="molecule type" value="Genomic_DNA"/>
</dbReference>
<reference evidence="1 2" key="1">
    <citation type="submission" date="2014-04" db="EMBL/GenBank/DDBJ databases">
        <title>Draft genome sequence of Bacillus azotoformans MEV2011, a (co-) denitrifying strain unable to grow in the presence of oxygen.</title>
        <authorList>
            <person name="Nielsen M."/>
            <person name="Schreiber L."/>
            <person name="Finster K."/>
            <person name="Schramm A."/>
        </authorList>
    </citation>
    <scope>NUCLEOTIDE SEQUENCE [LARGE SCALE GENOMIC DNA]</scope>
    <source>
        <strain evidence="1 2">MEV2011</strain>
    </source>
</reference>
<proteinExistence type="predicted"/>
<dbReference type="OrthoDB" id="2923853at2"/>
<dbReference type="RefSeq" id="WP_035197463.1">
    <property type="nucleotide sequence ID" value="NZ_JJRY01000020.1"/>
</dbReference>
<accession>A0A072NGT9</accession>
<dbReference type="Proteomes" id="UP000027936">
    <property type="component" value="Unassembled WGS sequence"/>
</dbReference>
<dbReference type="AlphaFoldDB" id="A0A072NGT9"/>
<evidence type="ECO:0000313" key="1">
    <source>
        <dbReference type="EMBL" id="KEF36929.1"/>
    </source>
</evidence>
<organism evidence="1 2">
    <name type="scientific">Schinkia azotoformans MEV2011</name>
    <dbReference type="NCBI Taxonomy" id="1348973"/>
    <lineage>
        <taxon>Bacteria</taxon>
        <taxon>Bacillati</taxon>
        <taxon>Bacillota</taxon>
        <taxon>Bacilli</taxon>
        <taxon>Bacillales</taxon>
        <taxon>Bacillaceae</taxon>
        <taxon>Calidifontibacillus/Schinkia group</taxon>
        <taxon>Schinkia</taxon>
    </lineage>
</organism>